<organism evidence="1">
    <name type="scientific">Oikopleura dioica</name>
    <name type="common">Tunicate</name>
    <dbReference type="NCBI Taxonomy" id="34765"/>
    <lineage>
        <taxon>Eukaryota</taxon>
        <taxon>Metazoa</taxon>
        <taxon>Chordata</taxon>
        <taxon>Tunicata</taxon>
        <taxon>Appendicularia</taxon>
        <taxon>Copelata</taxon>
        <taxon>Oikopleuridae</taxon>
        <taxon>Oikopleura</taxon>
    </lineage>
</organism>
<accession>E4YJP2</accession>
<dbReference type="Proteomes" id="UP000011014">
    <property type="component" value="Unassembled WGS sequence"/>
</dbReference>
<protein>
    <submittedName>
        <fullName evidence="1">Uncharacterized protein</fullName>
    </submittedName>
</protein>
<name>E4YJP2_OIKDI</name>
<proteinExistence type="predicted"/>
<dbReference type="AlphaFoldDB" id="E4YJP2"/>
<sequence length="191" mass="22959">MSVNRNDLFCEIERRSKKYKIADLEKKMKKRSLHNHKSVEKIIKEILQGDPLQIIKHDDNVNSLFNQLLSMDDIMTSIKENLLTGRSEQINVRKSMMTARRKLEYKPLDLTDKNTVMILINHPDIPKPDQIRRFKLTRCFGCEWRSPLESDFERERKNIYIKKSENHPEIEQHLFDHYRNEIIMTIKFSME</sequence>
<dbReference type="EMBL" id="FN654666">
    <property type="protein sequence ID" value="CBY35703.1"/>
    <property type="molecule type" value="Genomic_DNA"/>
</dbReference>
<reference evidence="1" key="1">
    <citation type="journal article" date="2010" name="Science">
        <title>Plasticity of animal genome architecture unmasked by rapid evolution of a pelagic tunicate.</title>
        <authorList>
            <person name="Denoeud F."/>
            <person name="Henriet S."/>
            <person name="Mungpakdee S."/>
            <person name="Aury J.M."/>
            <person name="Da Silva C."/>
            <person name="Brinkmann H."/>
            <person name="Mikhaleva J."/>
            <person name="Olsen L.C."/>
            <person name="Jubin C."/>
            <person name="Canestro C."/>
            <person name="Bouquet J.M."/>
            <person name="Danks G."/>
            <person name="Poulain J."/>
            <person name="Campsteijn C."/>
            <person name="Adamski M."/>
            <person name="Cross I."/>
            <person name="Yadetie F."/>
            <person name="Muffato M."/>
            <person name="Louis A."/>
            <person name="Butcher S."/>
            <person name="Tsagkogeorga G."/>
            <person name="Konrad A."/>
            <person name="Singh S."/>
            <person name="Jensen M.F."/>
            <person name="Cong E.H."/>
            <person name="Eikeseth-Otteraa H."/>
            <person name="Noel B."/>
            <person name="Anthouard V."/>
            <person name="Porcel B.M."/>
            <person name="Kachouri-Lafond R."/>
            <person name="Nishino A."/>
            <person name="Ugolini M."/>
            <person name="Chourrout P."/>
            <person name="Nishida H."/>
            <person name="Aasland R."/>
            <person name="Huzurbazar S."/>
            <person name="Westhof E."/>
            <person name="Delsuc F."/>
            <person name="Lehrach H."/>
            <person name="Reinhardt R."/>
            <person name="Weissenbach J."/>
            <person name="Roy S.W."/>
            <person name="Artiguenave F."/>
            <person name="Postlethwait J.H."/>
            <person name="Manak J.R."/>
            <person name="Thompson E.M."/>
            <person name="Jaillon O."/>
            <person name="Du Pasquier L."/>
            <person name="Boudinot P."/>
            <person name="Liberles D.A."/>
            <person name="Volff J.N."/>
            <person name="Philippe H."/>
            <person name="Lenhard B."/>
            <person name="Roest Crollius H."/>
            <person name="Wincker P."/>
            <person name="Chourrout D."/>
        </authorList>
    </citation>
    <scope>NUCLEOTIDE SEQUENCE [LARGE SCALE GENOMIC DNA]</scope>
</reference>
<gene>
    <name evidence="1" type="ORF">GSOID_T00027533001</name>
</gene>
<evidence type="ECO:0000313" key="1">
    <source>
        <dbReference type="EMBL" id="CBY35703.1"/>
    </source>
</evidence>